<protein>
    <recommendedName>
        <fullName evidence="7">Protein-tyrosine phosphatase-like protein</fullName>
    </recommendedName>
</protein>
<gene>
    <name evidence="5" type="ORF">PtA15_6A846</name>
</gene>
<sequence length="494" mass="55117">MDKAIIPKNSQAGSPTSERSHKRVRLVAINSSPESCSQHLEIKQLGSLSDSEARMKWRPIPSYSHEKLKDVFSILRLRGITRDQATKEPGGPYDAVVAQQAVNARKNRSVFSSVLFFPFVILLGKSSNHYTLSCASSDSGQRLKIDADILPYDANRYHLDNPIQENDYINASWISEPAFELPDSLLSQLPDSQPPQPQTWIASQGPLDRTCYEFWRIFLHPDVARRPKVIIQLTAFEERSAVKCARYKPDEEESPREFSPYRTVKPDPSPSNPNPRWDWAPPDQAQMSALGRIQVTLQSKQLGPVPRDGSGSFYRKNKLLVELLPAQDEQNQQGIQPILQKAIVTHYECTGWHDHGTPDSVEPILELIDSAKADSKISGPEDSAQSTSPILVHCSAGVGRTGTLIAIASCNAQLAHLRSYNLPDHVLQNIISHLGPPRLVLEPRRIPALPAELNGDLVARTVDFLREQRVIMVQTPEQLDFVYKAVAHFSASLS</sequence>
<dbReference type="GeneID" id="77811488"/>
<dbReference type="Gene3D" id="3.90.190.10">
    <property type="entry name" value="Protein tyrosine phosphatase superfamily"/>
    <property type="match status" value="1"/>
</dbReference>
<evidence type="ECO:0000256" key="1">
    <source>
        <dbReference type="ARBA" id="ARBA00009649"/>
    </source>
</evidence>
<evidence type="ECO:0000259" key="3">
    <source>
        <dbReference type="PROSITE" id="PS50055"/>
    </source>
</evidence>
<feature type="region of interest" description="Disordered" evidence="2">
    <location>
        <begin position="246"/>
        <end position="282"/>
    </location>
</feature>
<dbReference type="CDD" id="cd00047">
    <property type="entry name" value="PTPc"/>
    <property type="match status" value="1"/>
</dbReference>
<dbReference type="PROSITE" id="PS50056">
    <property type="entry name" value="TYR_PHOSPHATASE_2"/>
    <property type="match status" value="1"/>
</dbReference>
<organism evidence="5 6">
    <name type="scientific">Puccinia triticina</name>
    <dbReference type="NCBI Taxonomy" id="208348"/>
    <lineage>
        <taxon>Eukaryota</taxon>
        <taxon>Fungi</taxon>
        <taxon>Dikarya</taxon>
        <taxon>Basidiomycota</taxon>
        <taxon>Pucciniomycotina</taxon>
        <taxon>Pucciniomycetes</taxon>
        <taxon>Pucciniales</taxon>
        <taxon>Pucciniaceae</taxon>
        <taxon>Puccinia</taxon>
    </lineage>
</organism>
<dbReference type="InterPro" id="IPR016130">
    <property type="entry name" value="Tyr_Pase_AS"/>
</dbReference>
<reference evidence="5" key="1">
    <citation type="submission" date="2022-10" db="EMBL/GenBank/DDBJ databases">
        <title>Puccinia triticina Genome sequencing and assembly.</title>
        <authorList>
            <person name="Li C."/>
        </authorList>
    </citation>
    <scope>NUCLEOTIDE SEQUENCE</scope>
    <source>
        <strain evidence="5">Pt15</strain>
    </source>
</reference>
<dbReference type="PRINTS" id="PR00700">
    <property type="entry name" value="PRTYPHPHTASE"/>
</dbReference>
<dbReference type="InterPro" id="IPR000242">
    <property type="entry name" value="PTP_cat"/>
</dbReference>
<dbReference type="InterPro" id="IPR029021">
    <property type="entry name" value="Prot-tyrosine_phosphatase-like"/>
</dbReference>
<feature type="region of interest" description="Disordered" evidence="2">
    <location>
        <begin position="1"/>
        <end position="22"/>
    </location>
</feature>
<feature type="domain" description="Tyrosine specific protein phosphatases" evidence="4">
    <location>
        <begin position="362"/>
        <end position="480"/>
    </location>
</feature>
<dbReference type="PROSITE" id="PS00383">
    <property type="entry name" value="TYR_PHOSPHATASE_1"/>
    <property type="match status" value="1"/>
</dbReference>
<dbReference type="SMART" id="SM00404">
    <property type="entry name" value="PTPc_motif"/>
    <property type="match status" value="1"/>
</dbReference>
<dbReference type="InterPro" id="IPR003595">
    <property type="entry name" value="Tyr_Pase_cat"/>
</dbReference>
<dbReference type="PANTHER" id="PTHR19134">
    <property type="entry name" value="RECEPTOR-TYPE TYROSINE-PROTEIN PHOSPHATASE"/>
    <property type="match status" value="1"/>
</dbReference>
<evidence type="ECO:0000256" key="2">
    <source>
        <dbReference type="SAM" id="MobiDB-lite"/>
    </source>
</evidence>
<dbReference type="SMART" id="SM00194">
    <property type="entry name" value="PTPc"/>
    <property type="match status" value="1"/>
</dbReference>
<dbReference type="Proteomes" id="UP001164743">
    <property type="component" value="Chromosome 6A"/>
</dbReference>
<dbReference type="PROSITE" id="PS50055">
    <property type="entry name" value="TYR_PHOSPHATASE_PTP"/>
    <property type="match status" value="1"/>
</dbReference>
<evidence type="ECO:0000313" key="6">
    <source>
        <dbReference type="Proteomes" id="UP001164743"/>
    </source>
</evidence>
<dbReference type="InterPro" id="IPR050348">
    <property type="entry name" value="Protein-Tyr_Phosphatase"/>
</dbReference>
<dbReference type="RefSeq" id="XP_053021769.1">
    <property type="nucleotide sequence ID" value="XM_053170593.1"/>
</dbReference>
<evidence type="ECO:0008006" key="7">
    <source>
        <dbReference type="Google" id="ProtNLM"/>
    </source>
</evidence>
<dbReference type="PANTHER" id="PTHR19134:SF449">
    <property type="entry name" value="TYROSINE-PROTEIN PHOSPHATASE 1"/>
    <property type="match status" value="1"/>
</dbReference>
<evidence type="ECO:0000313" key="5">
    <source>
        <dbReference type="EMBL" id="WAQ86214.1"/>
    </source>
</evidence>
<feature type="domain" description="Tyrosine-protein phosphatase" evidence="3">
    <location>
        <begin position="148"/>
        <end position="489"/>
    </location>
</feature>
<comment type="similarity">
    <text evidence="1">Belongs to the protein-tyrosine phosphatase family. Non-receptor class subfamily.</text>
</comment>
<dbReference type="SUPFAM" id="SSF52799">
    <property type="entry name" value="(Phosphotyrosine protein) phosphatases II"/>
    <property type="match status" value="1"/>
</dbReference>
<dbReference type="EMBL" id="CP110426">
    <property type="protein sequence ID" value="WAQ86214.1"/>
    <property type="molecule type" value="Genomic_DNA"/>
</dbReference>
<feature type="compositionally biased region" description="Polar residues" evidence="2">
    <location>
        <begin position="8"/>
        <end position="17"/>
    </location>
</feature>
<evidence type="ECO:0000259" key="4">
    <source>
        <dbReference type="PROSITE" id="PS50056"/>
    </source>
</evidence>
<keyword evidence="6" id="KW-1185">Reference proteome</keyword>
<name>A0ABY7CNH3_9BASI</name>
<dbReference type="Pfam" id="PF00102">
    <property type="entry name" value="Y_phosphatase"/>
    <property type="match status" value="2"/>
</dbReference>
<proteinExistence type="inferred from homology"/>
<dbReference type="InterPro" id="IPR000387">
    <property type="entry name" value="Tyr_Pase_dom"/>
</dbReference>
<accession>A0ABY7CNH3</accession>